<protein>
    <recommendedName>
        <fullName evidence="8">Matrin-type domain-containing protein</fullName>
    </recommendedName>
</protein>
<dbReference type="PROSITE" id="PS50171">
    <property type="entry name" value="ZF_MATRIN"/>
    <property type="match status" value="1"/>
</dbReference>
<keyword evidence="3" id="KW-0863">Zinc-finger</keyword>
<dbReference type="EMBL" id="LNZH02000132">
    <property type="protein sequence ID" value="OCB90441.1"/>
    <property type="molecule type" value="Genomic_DNA"/>
</dbReference>
<keyword evidence="5" id="KW-0539">Nucleus</keyword>
<organism evidence="9 10">
    <name type="scientific">Sanghuangporus baumii</name>
    <name type="common">Phellinus baumii</name>
    <dbReference type="NCBI Taxonomy" id="108892"/>
    <lineage>
        <taxon>Eukaryota</taxon>
        <taxon>Fungi</taxon>
        <taxon>Dikarya</taxon>
        <taxon>Basidiomycota</taxon>
        <taxon>Agaricomycotina</taxon>
        <taxon>Agaricomycetes</taxon>
        <taxon>Hymenochaetales</taxon>
        <taxon>Hymenochaetaceae</taxon>
        <taxon>Sanghuangporus</taxon>
    </lineage>
</organism>
<dbReference type="OrthoDB" id="191651at2759"/>
<dbReference type="GO" id="GO:0003723">
    <property type="term" value="F:RNA binding"/>
    <property type="evidence" value="ECO:0007669"/>
    <property type="project" value="TreeGrafter"/>
</dbReference>
<dbReference type="Pfam" id="PF06220">
    <property type="entry name" value="zf-U1"/>
    <property type="match status" value="1"/>
</dbReference>
<dbReference type="AlphaFoldDB" id="A0A9Q5I2N7"/>
<feature type="region of interest" description="Disordered" evidence="7">
    <location>
        <begin position="288"/>
        <end position="387"/>
    </location>
</feature>
<feature type="compositionally biased region" description="Basic and acidic residues" evidence="7">
    <location>
        <begin position="169"/>
        <end position="195"/>
    </location>
</feature>
<dbReference type="InterPro" id="IPR000690">
    <property type="entry name" value="Matrin/U1-C_Znf_C2H2"/>
</dbReference>
<feature type="compositionally biased region" description="Polar residues" evidence="7">
    <location>
        <begin position="360"/>
        <end position="369"/>
    </location>
</feature>
<keyword evidence="4" id="KW-0862">Zinc</keyword>
<feature type="compositionally biased region" description="Low complexity" evidence="7">
    <location>
        <begin position="89"/>
        <end position="104"/>
    </location>
</feature>
<evidence type="ECO:0000313" key="9">
    <source>
        <dbReference type="EMBL" id="OCB90441.1"/>
    </source>
</evidence>
<dbReference type="SMART" id="SM00451">
    <property type="entry name" value="ZnF_U1"/>
    <property type="match status" value="1"/>
</dbReference>
<dbReference type="InterPro" id="IPR040023">
    <property type="entry name" value="WBP4"/>
</dbReference>
<evidence type="ECO:0000256" key="7">
    <source>
        <dbReference type="SAM" id="MobiDB-lite"/>
    </source>
</evidence>
<evidence type="ECO:0000256" key="5">
    <source>
        <dbReference type="ARBA" id="ARBA00023242"/>
    </source>
</evidence>
<dbReference type="SUPFAM" id="SSF57667">
    <property type="entry name" value="beta-beta-alpha zinc fingers"/>
    <property type="match status" value="1"/>
</dbReference>
<feature type="domain" description="Matrin-type" evidence="8">
    <location>
        <begin position="11"/>
        <end position="42"/>
    </location>
</feature>
<dbReference type="InterPro" id="IPR013085">
    <property type="entry name" value="U1-CZ_Znf_C2H2"/>
</dbReference>
<dbReference type="InterPro" id="IPR036236">
    <property type="entry name" value="Znf_C2H2_sf"/>
</dbReference>
<comment type="caution">
    <text evidence="9">The sequence shown here is derived from an EMBL/GenBank/DDBJ whole genome shotgun (WGS) entry which is preliminary data.</text>
</comment>
<feature type="coiled-coil region" evidence="6">
    <location>
        <begin position="41"/>
        <end position="78"/>
    </location>
</feature>
<keyword evidence="2" id="KW-0479">Metal-binding</keyword>
<evidence type="ECO:0000256" key="6">
    <source>
        <dbReference type="SAM" id="Coils"/>
    </source>
</evidence>
<evidence type="ECO:0000313" key="10">
    <source>
        <dbReference type="Proteomes" id="UP000757232"/>
    </source>
</evidence>
<dbReference type="GO" id="GO:0071011">
    <property type="term" value="C:precatalytic spliceosome"/>
    <property type="evidence" value="ECO:0007669"/>
    <property type="project" value="TreeGrafter"/>
</dbReference>
<feature type="compositionally biased region" description="Basic residues" evidence="7">
    <location>
        <begin position="373"/>
        <end position="387"/>
    </location>
</feature>
<accession>A0A9Q5I2N7</accession>
<evidence type="ECO:0000256" key="4">
    <source>
        <dbReference type="ARBA" id="ARBA00022833"/>
    </source>
</evidence>
<gene>
    <name evidence="9" type="ORF">A7U60_g2364</name>
</gene>
<feature type="region of interest" description="Disordered" evidence="7">
    <location>
        <begin position="89"/>
        <end position="116"/>
    </location>
</feature>
<evidence type="ECO:0000259" key="8">
    <source>
        <dbReference type="PROSITE" id="PS50171"/>
    </source>
</evidence>
<feature type="compositionally biased region" description="Basic and acidic residues" evidence="7">
    <location>
        <begin position="313"/>
        <end position="343"/>
    </location>
</feature>
<dbReference type="PANTHER" id="PTHR13173">
    <property type="entry name" value="WW DOMAIN BINDING PROTEIN 4"/>
    <property type="match status" value="1"/>
</dbReference>
<dbReference type="Proteomes" id="UP000757232">
    <property type="component" value="Unassembled WGS sequence"/>
</dbReference>
<dbReference type="GO" id="GO:0008270">
    <property type="term" value="F:zinc ion binding"/>
    <property type="evidence" value="ECO:0007669"/>
    <property type="project" value="UniProtKB-KW"/>
</dbReference>
<name>A0A9Q5I2N7_SANBA</name>
<dbReference type="PANTHER" id="PTHR13173:SF10">
    <property type="entry name" value="WW DOMAIN-BINDING PROTEIN 4"/>
    <property type="match status" value="1"/>
</dbReference>
<keyword evidence="6" id="KW-0175">Coiled coil</keyword>
<feature type="region of interest" description="Disordered" evidence="7">
    <location>
        <begin position="150"/>
        <end position="255"/>
    </location>
</feature>
<dbReference type="Gene3D" id="3.30.160.60">
    <property type="entry name" value="Classic Zinc Finger"/>
    <property type="match status" value="1"/>
</dbReference>
<comment type="subcellular location">
    <subcellularLocation>
        <location evidence="1">Nucleus</location>
    </subcellularLocation>
</comment>
<evidence type="ECO:0000256" key="3">
    <source>
        <dbReference type="ARBA" id="ARBA00022771"/>
    </source>
</evidence>
<feature type="compositionally biased region" description="Polar residues" evidence="7">
    <location>
        <begin position="294"/>
        <end position="307"/>
    </location>
</feature>
<evidence type="ECO:0000256" key="1">
    <source>
        <dbReference type="ARBA" id="ARBA00004123"/>
    </source>
</evidence>
<proteinExistence type="predicted"/>
<keyword evidence="10" id="KW-1185">Reference proteome</keyword>
<evidence type="ECO:0000256" key="2">
    <source>
        <dbReference type="ARBA" id="ARBA00022723"/>
    </source>
</evidence>
<dbReference type="InterPro" id="IPR003604">
    <property type="entry name" value="Matrin/U1-like-C_Znf_C2H2"/>
</dbReference>
<feature type="compositionally biased region" description="Basic and acidic residues" evidence="7">
    <location>
        <begin position="223"/>
        <end position="240"/>
    </location>
</feature>
<sequence length="387" mass="43557">MSEYWVSHKKYFCKYCDIYITDDAPSRRQHEAGLRHKGNRERFVRNLYKQGERRKKDLEEEKREMARVEAAANAAFAQDVSAGHALFASSSSQKSDASSSTAASKKPERPASVWSNYTTAQSLGIIDPDEERLKAEMERRRTQGLVGEWEVVAPPPPPLPDDSQIPNEEESKHEVLADSLPQKREVEASPEDGRHFKLRKRTIGAGLGEIWDPGSVPIKLKSKTKEESAESSAPDHRDAENGNDTTPAGDFEPRQALQFEKQTQMMPRQNSIVEWPKWQPMRWKRAIEPADGKQMNTNEETGEQNIANYADPSIKKEDERIEFHQDSTSPRRLESDVGPKVEASDNEVSSAKPSIKVEETTTLATSDSTGGLFRKRKVPSGARGRRG</sequence>
<reference evidence="9" key="1">
    <citation type="submission" date="2016-06" db="EMBL/GenBank/DDBJ databases">
        <title>Draft Genome sequence of the fungus Inonotus baumii.</title>
        <authorList>
            <person name="Zhu H."/>
            <person name="Lin W."/>
        </authorList>
    </citation>
    <scope>NUCLEOTIDE SEQUENCE</scope>
    <source>
        <strain evidence="9">821</strain>
    </source>
</reference>
<dbReference type="GO" id="GO:0000398">
    <property type="term" value="P:mRNA splicing, via spliceosome"/>
    <property type="evidence" value="ECO:0007669"/>
    <property type="project" value="InterPro"/>
</dbReference>